<dbReference type="GO" id="GO:0000993">
    <property type="term" value="F:RNA polymerase II complex binding"/>
    <property type="evidence" value="ECO:0007669"/>
    <property type="project" value="TreeGrafter"/>
</dbReference>
<dbReference type="Proteomes" id="UP000324832">
    <property type="component" value="Unassembled WGS sequence"/>
</dbReference>
<evidence type="ECO:0000259" key="6">
    <source>
        <dbReference type="Pfam" id="PF05179"/>
    </source>
</evidence>
<accession>A0A5E4Q418</accession>
<dbReference type="InterPro" id="IPR032041">
    <property type="entry name" value="Cdc73_N"/>
</dbReference>
<evidence type="ECO:0000256" key="1">
    <source>
        <dbReference type="ARBA" id="ARBA00004123"/>
    </source>
</evidence>
<reference evidence="8 9" key="1">
    <citation type="submission" date="2017-07" db="EMBL/GenBank/DDBJ databases">
        <authorList>
            <person name="Talla V."/>
            <person name="Backstrom N."/>
        </authorList>
    </citation>
    <scope>NUCLEOTIDE SEQUENCE [LARGE SCALE GENOMIC DNA]</scope>
</reference>
<dbReference type="PANTHER" id="PTHR12466">
    <property type="entry name" value="CDC73 DOMAIN PROTEIN"/>
    <property type="match status" value="1"/>
</dbReference>
<organism evidence="8 9">
    <name type="scientific">Leptidea sinapis</name>
    <dbReference type="NCBI Taxonomy" id="189913"/>
    <lineage>
        <taxon>Eukaryota</taxon>
        <taxon>Metazoa</taxon>
        <taxon>Ecdysozoa</taxon>
        <taxon>Arthropoda</taxon>
        <taxon>Hexapoda</taxon>
        <taxon>Insecta</taxon>
        <taxon>Pterygota</taxon>
        <taxon>Neoptera</taxon>
        <taxon>Endopterygota</taxon>
        <taxon>Lepidoptera</taxon>
        <taxon>Glossata</taxon>
        <taxon>Ditrysia</taxon>
        <taxon>Papilionoidea</taxon>
        <taxon>Pieridae</taxon>
        <taxon>Dismorphiinae</taxon>
        <taxon>Leptidea</taxon>
    </lineage>
</organism>
<keyword evidence="3" id="KW-0804">Transcription</keyword>
<dbReference type="GO" id="GO:0016593">
    <property type="term" value="C:Cdc73/Paf1 complex"/>
    <property type="evidence" value="ECO:0007669"/>
    <property type="project" value="InterPro"/>
</dbReference>
<gene>
    <name evidence="8" type="ORF">LSINAPIS_LOCUS4349</name>
</gene>
<dbReference type="InterPro" id="IPR038103">
    <property type="entry name" value="CDC73_C_sf"/>
</dbReference>
<proteinExistence type="inferred from homology"/>
<evidence type="ECO:0000313" key="8">
    <source>
        <dbReference type="EMBL" id="VVC91773.1"/>
    </source>
</evidence>
<feature type="domain" description="Paf1 complex subunit Cdc73 N-terminal" evidence="7">
    <location>
        <begin position="79"/>
        <end position="223"/>
    </location>
</feature>
<evidence type="ECO:0000256" key="5">
    <source>
        <dbReference type="SAM" id="MobiDB-lite"/>
    </source>
</evidence>
<dbReference type="GO" id="GO:0006368">
    <property type="term" value="P:transcription elongation by RNA polymerase II"/>
    <property type="evidence" value="ECO:0007669"/>
    <property type="project" value="InterPro"/>
</dbReference>
<evidence type="ECO:0000313" key="9">
    <source>
        <dbReference type="Proteomes" id="UP000324832"/>
    </source>
</evidence>
<evidence type="ECO:0000256" key="2">
    <source>
        <dbReference type="ARBA" id="ARBA00010427"/>
    </source>
</evidence>
<comment type="subcellular location">
    <subcellularLocation>
        <location evidence="1">Nucleus</location>
    </subcellularLocation>
</comment>
<evidence type="ECO:0000259" key="7">
    <source>
        <dbReference type="Pfam" id="PF16050"/>
    </source>
</evidence>
<dbReference type="InterPro" id="IPR031336">
    <property type="entry name" value="CDC73_C"/>
</dbReference>
<dbReference type="PANTHER" id="PTHR12466:SF8">
    <property type="entry name" value="PARAFIBROMIN"/>
    <property type="match status" value="1"/>
</dbReference>
<evidence type="ECO:0000256" key="4">
    <source>
        <dbReference type="ARBA" id="ARBA00023242"/>
    </source>
</evidence>
<keyword evidence="4" id="KW-0539">Nucleus</keyword>
<comment type="similarity">
    <text evidence="2">Belongs to the CDC73 family.</text>
</comment>
<dbReference type="Pfam" id="PF16050">
    <property type="entry name" value="CDC73_N"/>
    <property type="match status" value="1"/>
</dbReference>
<protein>
    <recommendedName>
        <fullName evidence="10">Cell division control protein 73 C-terminal domain-containing protein</fullName>
    </recommendedName>
</protein>
<dbReference type="AlphaFoldDB" id="A0A5E4Q418"/>
<evidence type="ECO:0008006" key="10">
    <source>
        <dbReference type="Google" id="ProtNLM"/>
    </source>
</evidence>
<name>A0A5E4Q418_9NEOP</name>
<feature type="region of interest" description="Disordered" evidence="5">
    <location>
        <begin position="250"/>
        <end position="272"/>
    </location>
</feature>
<keyword evidence="9" id="KW-1185">Reference proteome</keyword>
<feature type="compositionally biased region" description="Polar residues" evidence="5">
    <location>
        <begin position="260"/>
        <end position="270"/>
    </location>
</feature>
<evidence type="ECO:0000256" key="3">
    <source>
        <dbReference type="ARBA" id="ARBA00023163"/>
    </source>
</evidence>
<sequence length="417" mass="47052">MADPLSLLRQYNVNKKEIIERDNQIIFGEFSWPKNVKTNYFMWGSGKEGGDKEYYTLECLLFILKNTQLTHPIYVKQAAVKRTHDHDGGESAAKKPRIEETHVQKVREQLAARLDAPKEASVTVDNIKSLSEAMSVEKIAAIKAKRLAKKRTTIKSNDYSDTLGVVGSDLRAILDYDVDLTKDIISRERQWRTRTTIFAKSILALLSSIKAREEGRAETEGFKIDTMGTYHGMTLKSVTEGPSVPVAVRAPPTPNHPRQMPQNGPVTSTPGRRELLPVAAARPPTGGGKRPSRTPIIIIPAAATSLITMFNVPYRVVDNPSRLSAAEWDRVVAVFVQGPAWQFKGWPWDSNPVQIFANICAFHLKYDEMKLDANVSRWAVTVLNLSRTKRHLDRALLLSFWETLDKHMMKNKPHLRF</sequence>
<dbReference type="GO" id="GO:0032968">
    <property type="term" value="P:positive regulation of transcription elongation by RNA polymerase II"/>
    <property type="evidence" value="ECO:0007669"/>
    <property type="project" value="TreeGrafter"/>
</dbReference>
<dbReference type="EMBL" id="FZQP02001115">
    <property type="protein sequence ID" value="VVC91773.1"/>
    <property type="molecule type" value="Genomic_DNA"/>
</dbReference>
<dbReference type="InterPro" id="IPR007852">
    <property type="entry name" value="Cdc73/Parafibromin"/>
</dbReference>
<dbReference type="Gene3D" id="3.40.50.11990">
    <property type="entry name" value="RNA polymerase II accessory factor, Cdc73 C-terminal domain"/>
    <property type="match status" value="1"/>
</dbReference>
<feature type="domain" description="Cell division control protein 73 C-terminal" evidence="6">
    <location>
        <begin position="312"/>
        <end position="407"/>
    </location>
</feature>
<dbReference type="Pfam" id="PF05179">
    <property type="entry name" value="CDC73_C"/>
    <property type="match status" value="1"/>
</dbReference>